<keyword evidence="2" id="KW-0647">Proteasome</keyword>
<accession>A0AAX6DR66</accession>
<reference evidence="2" key="2">
    <citation type="submission" date="2023-04" db="EMBL/GenBank/DDBJ databases">
        <authorList>
            <person name="Bruccoleri R.E."/>
            <person name="Oakeley E.J."/>
            <person name="Faust A.-M."/>
            <person name="Dessus-Babus S."/>
            <person name="Altorfer M."/>
            <person name="Burckhardt D."/>
            <person name="Oertli M."/>
            <person name="Naumann U."/>
            <person name="Petersen F."/>
            <person name="Wong J."/>
        </authorList>
    </citation>
    <scope>NUCLEOTIDE SEQUENCE</scope>
    <source>
        <strain evidence="2">GSM-AAB239-AS_SAM_17_03QT</strain>
        <tissue evidence="2">Leaf</tissue>
    </source>
</reference>
<organism evidence="2 3">
    <name type="scientific">Iris pallida</name>
    <name type="common">Sweet iris</name>
    <dbReference type="NCBI Taxonomy" id="29817"/>
    <lineage>
        <taxon>Eukaryota</taxon>
        <taxon>Viridiplantae</taxon>
        <taxon>Streptophyta</taxon>
        <taxon>Embryophyta</taxon>
        <taxon>Tracheophyta</taxon>
        <taxon>Spermatophyta</taxon>
        <taxon>Magnoliopsida</taxon>
        <taxon>Liliopsida</taxon>
        <taxon>Asparagales</taxon>
        <taxon>Iridaceae</taxon>
        <taxon>Iridoideae</taxon>
        <taxon>Irideae</taxon>
        <taxon>Iris</taxon>
    </lineage>
</organism>
<reference evidence="2" key="1">
    <citation type="journal article" date="2023" name="GigaByte">
        <title>Genome assembly of the bearded iris, Iris pallida Lam.</title>
        <authorList>
            <person name="Bruccoleri R.E."/>
            <person name="Oakeley E.J."/>
            <person name="Faust A.M.E."/>
            <person name="Altorfer M."/>
            <person name="Dessus-Babus S."/>
            <person name="Burckhardt D."/>
            <person name="Oertli M."/>
            <person name="Naumann U."/>
            <person name="Petersen F."/>
            <person name="Wong J."/>
        </authorList>
    </citation>
    <scope>NUCLEOTIDE SEQUENCE</scope>
    <source>
        <strain evidence="2">GSM-AAB239-AS_SAM_17_03QT</strain>
    </source>
</reference>
<proteinExistence type="predicted"/>
<protein>
    <submittedName>
        <fullName evidence="2">Proteasome-associated protein ECM29-like protein isoform X1</fullName>
    </submittedName>
</protein>
<name>A0AAX6DR66_IRIPA</name>
<dbReference type="AlphaFoldDB" id="A0AAX6DR66"/>
<gene>
    <name evidence="2" type="ORF">M6B38_231520</name>
</gene>
<keyword evidence="3" id="KW-1185">Reference proteome</keyword>
<feature type="region of interest" description="Disordered" evidence="1">
    <location>
        <begin position="1"/>
        <end position="20"/>
    </location>
</feature>
<evidence type="ECO:0000256" key="1">
    <source>
        <dbReference type="SAM" id="MobiDB-lite"/>
    </source>
</evidence>
<comment type="caution">
    <text evidence="2">The sequence shown here is derived from an EMBL/GenBank/DDBJ whole genome shotgun (WGS) entry which is preliminary data.</text>
</comment>
<dbReference type="Proteomes" id="UP001140949">
    <property type="component" value="Unassembled WGS sequence"/>
</dbReference>
<dbReference type="GO" id="GO:0000502">
    <property type="term" value="C:proteasome complex"/>
    <property type="evidence" value="ECO:0007669"/>
    <property type="project" value="UniProtKB-KW"/>
</dbReference>
<evidence type="ECO:0000313" key="2">
    <source>
        <dbReference type="EMBL" id="KAJ6794238.1"/>
    </source>
</evidence>
<evidence type="ECO:0000313" key="3">
    <source>
        <dbReference type="Proteomes" id="UP001140949"/>
    </source>
</evidence>
<dbReference type="EMBL" id="JANAVB010042420">
    <property type="protein sequence ID" value="KAJ6794238.1"/>
    <property type="molecule type" value="Genomic_DNA"/>
</dbReference>
<sequence length="80" mass="9302">MTATGLKWRSQRWNETERKQAPPLLKSTKVNAKYLKECTAPIENGGLKENQRSIHPLIDCGCFFYVIVKILDEQYNPFML</sequence>